<dbReference type="AlphaFoldDB" id="A0A8S3I5T1"/>
<dbReference type="Proteomes" id="UP000676336">
    <property type="component" value="Unassembled WGS sequence"/>
</dbReference>
<feature type="non-terminal residue" evidence="3">
    <location>
        <position position="1"/>
    </location>
</feature>
<dbReference type="PANTHER" id="PTHR46029:SF7">
    <property type="entry name" value="C-TERMINAL-BINDING PROTEIN"/>
    <property type="match status" value="1"/>
</dbReference>
<dbReference type="GO" id="GO:0001221">
    <property type="term" value="F:transcription coregulator binding"/>
    <property type="evidence" value="ECO:0007669"/>
    <property type="project" value="TreeGrafter"/>
</dbReference>
<dbReference type="GO" id="GO:0006357">
    <property type="term" value="P:regulation of transcription by RNA polymerase II"/>
    <property type="evidence" value="ECO:0007669"/>
    <property type="project" value="TreeGrafter"/>
</dbReference>
<keyword evidence="1" id="KW-0560">Oxidoreductase</keyword>
<dbReference type="GO" id="GO:0140297">
    <property type="term" value="F:DNA-binding transcription factor binding"/>
    <property type="evidence" value="ECO:0007669"/>
    <property type="project" value="TreeGrafter"/>
</dbReference>
<feature type="domain" description="D-isomer specific 2-hydroxyacid dehydrogenase NAD-binding" evidence="2">
    <location>
        <begin position="1"/>
        <end position="60"/>
    </location>
</feature>
<name>A0A8S3I5T1_9BILA</name>
<protein>
    <recommendedName>
        <fullName evidence="2">D-isomer specific 2-hydroxyacid dehydrogenase NAD-binding domain-containing protein</fullName>
    </recommendedName>
</protein>
<gene>
    <name evidence="3" type="ORF">SMN809_LOCUS72225</name>
</gene>
<dbReference type="SUPFAM" id="SSF51735">
    <property type="entry name" value="NAD(P)-binding Rossmann-fold domains"/>
    <property type="match status" value="1"/>
</dbReference>
<proteinExistence type="predicted"/>
<dbReference type="GO" id="GO:0005634">
    <property type="term" value="C:nucleus"/>
    <property type="evidence" value="ECO:0007669"/>
    <property type="project" value="TreeGrafter"/>
</dbReference>
<comment type="caution">
    <text evidence="3">The sequence shown here is derived from an EMBL/GenBank/DDBJ whole genome shotgun (WGS) entry which is preliminary data.</text>
</comment>
<dbReference type="InterPro" id="IPR029753">
    <property type="entry name" value="D-isomer_DH_CS"/>
</dbReference>
<reference evidence="3" key="1">
    <citation type="submission" date="2021-02" db="EMBL/GenBank/DDBJ databases">
        <authorList>
            <person name="Nowell W R."/>
        </authorList>
    </citation>
    <scope>NUCLEOTIDE SEQUENCE</scope>
</reference>
<evidence type="ECO:0000256" key="1">
    <source>
        <dbReference type="ARBA" id="ARBA00023002"/>
    </source>
</evidence>
<sequence>MRPGAFLVNVSRGGLVDETALAAALKDGRIRGAALDVLENEPYNIAAGPLKDANNLLCTPRTSWYSEASSQEIRENAAHEVRRGLTGKLPGALRYCVNRDYLSVS</sequence>
<dbReference type="GO" id="GO:0003714">
    <property type="term" value="F:transcription corepressor activity"/>
    <property type="evidence" value="ECO:0007669"/>
    <property type="project" value="TreeGrafter"/>
</dbReference>
<dbReference type="Pfam" id="PF02826">
    <property type="entry name" value="2-Hacid_dh_C"/>
    <property type="match status" value="1"/>
</dbReference>
<dbReference type="EMBL" id="CAJOBI010325259">
    <property type="protein sequence ID" value="CAF5190779.1"/>
    <property type="molecule type" value="Genomic_DNA"/>
</dbReference>
<evidence type="ECO:0000313" key="4">
    <source>
        <dbReference type="Proteomes" id="UP000676336"/>
    </source>
</evidence>
<dbReference type="GO" id="GO:0051287">
    <property type="term" value="F:NAD binding"/>
    <property type="evidence" value="ECO:0007669"/>
    <property type="project" value="InterPro"/>
</dbReference>
<dbReference type="InterPro" id="IPR006140">
    <property type="entry name" value="D-isomer_DH_NAD-bd"/>
</dbReference>
<dbReference type="InterPro" id="IPR036291">
    <property type="entry name" value="NAD(P)-bd_dom_sf"/>
</dbReference>
<evidence type="ECO:0000259" key="2">
    <source>
        <dbReference type="Pfam" id="PF02826"/>
    </source>
</evidence>
<dbReference type="PROSITE" id="PS00671">
    <property type="entry name" value="D_2_HYDROXYACID_DH_3"/>
    <property type="match status" value="1"/>
</dbReference>
<dbReference type="Gene3D" id="3.40.50.720">
    <property type="entry name" value="NAD(P)-binding Rossmann-like Domain"/>
    <property type="match status" value="2"/>
</dbReference>
<dbReference type="GO" id="GO:0016491">
    <property type="term" value="F:oxidoreductase activity"/>
    <property type="evidence" value="ECO:0007669"/>
    <property type="project" value="UniProtKB-KW"/>
</dbReference>
<accession>A0A8S3I5T1</accession>
<dbReference type="GO" id="GO:0003713">
    <property type="term" value="F:transcription coactivator activity"/>
    <property type="evidence" value="ECO:0007669"/>
    <property type="project" value="TreeGrafter"/>
</dbReference>
<dbReference type="InterPro" id="IPR051638">
    <property type="entry name" value="CTBP_dehydrogenase"/>
</dbReference>
<organism evidence="3 4">
    <name type="scientific">Rotaria magnacalcarata</name>
    <dbReference type="NCBI Taxonomy" id="392030"/>
    <lineage>
        <taxon>Eukaryota</taxon>
        <taxon>Metazoa</taxon>
        <taxon>Spiralia</taxon>
        <taxon>Gnathifera</taxon>
        <taxon>Rotifera</taxon>
        <taxon>Eurotatoria</taxon>
        <taxon>Bdelloidea</taxon>
        <taxon>Philodinida</taxon>
        <taxon>Philodinidae</taxon>
        <taxon>Rotaria</taxon>
    </lineage>
</organism>
<dbReference type="PANTHER" id="PTHR46029">
    <property type="entry name" value="C-TERMINAL-BINDING PROTEIN"/>
    <property type="match status" value="1"/>
</dbReference>
<evidence type="ECO:0000313" key="3">
    <source>
        <dbReference type="EMBL" id="CAF5190779.1"/>
    </source>
</evidence>